<dbReference type="AlphaFoldDB" id="A0A6A6ULP8"/>
<keyword evidence="2" id="KW-0472">Membrane</keyword>
<feature type="transmembrane region" description="Helical" evidence="2">
    <location>
        <begin position="77"/>
        <end position="97"/>
    </location>
</feature>
<feature type="compositionally biased region" description="Polar residues" evidence="1">
    <location>
        <begin position="13"/>
        <end position="23"/>
    </location>
</feature>
<keyword evidence="2" id="KW-0812">Transmembrane</keyword>
<reference evidence="3" key="1">
    <citation type="journal article" date="2020" name="Stud. Mycol.">
        <title>101 Dothideomycetes genomes: a test case for predicting lifestyles and emergence of pathogens.</title>
        <authorList>
            <person name="Haridas S."/>
            <person name="Albert R."/>
            <person name="Binder M."/>
            <person name="Bloem J."/>
            <person name="Labutti K."/>
            <person name="Salamov A."/>
            <person name="Andreopoulos B."/>
            <person name="Baker S."/>
            <person name="Barry K."/>
            <person name="Bills G."/>
            <person name="Bluhm B."/>
            <person name="Cannon C."/>
            <person name="Castanera R."/>
            <person name="Culley D."/>
            <person name="Daum C."/>
            <person name="Ezra D."/>
            <person name="Gonzalez J."/>
            <person name="Henrissat B."/>
            <person name="Kuo A."/>
            <person name="Liang C."/>
            <person name="Lipzen A."/>
            <person name="Lutzoni F."/>
            <person name="Magnuson J."/>
            <person name="Mondo S."/>
            <person name="Nolan M."/>
            <person name="Ohm R."/>
            <person name="Pangilinan J."/>
            <person name="Park H.-J."/>
            <person name="Ramirez L."/>
            <person name="Alfaro M."/>
            <person name="Sun H."/>
            <person name="Tritt A."/>
            <person name="Yoshinaga Y."/>
            <person name="Zwiers L.-H."/>
            <person name="Turgeon B."/>
            <person name="Goodwin S."/>
            <person name="Spatafora J."/>
            <person name="Crous P."/>
            <person name="Grigoriev I."/>
        </authorList>
    </citation>
    <scope>NUCLEOTIDE SEQUENCE</scope>
    <source>
        <strain evidence="3">CBS 115976</strain>
    </source>
</reference>
<dbReference type="EMBL" id="MU004231">
    <property type="protein sequence ID" value="KAF2673162.1"/>
    <property type="molecule type" value="Genomic_DNA"/>
</dbReference>
<sequence>MPPPTSYGESHLQPRSDSVNHGSPSPWYDPSKPPIPASIFSLVLNIVSIMTLTYCLHVRWPAFKTAKQLPYISWVNVVLYVDSLLFTTAQMITNYAFGLNYSFRACQAAVMFCLSFYLSSKLLIYFYFTERSFLVWSDRSAKRLRNPMYIFNMTGIIGGYIVIVVFTFVFRINHLSLSGLCVIGLERRISIPLVSYEMVINAYLTFLFLWPLRKVYSYSSRKSSNSRLRRMAMRCMIGTSITCVSTGANLIVLTCLDGEEAWLCLMLCNVDIIICVVTLHWVTSFGQGNKSPTIGSEIRPASPPHTEPKKRIARPDRRPHVPIASWVDHTVTTSISHAQVTSPPGSPMNSIMVHMEQSQKIEPCNNAIGVNSIGEGSIVGCGSSHTLAENKLTDSDTKETGSSPSPGTEAEGRSQRTPNAMSRQHLIELGLLRQTPDSPFVGERNALSRSGSIIGRPKSKGTER</sequence>
<evidence type="ECO:0000313" key="4">
    <source>
        <dbReference type="Proteomes" id="UP000799302"/>
    </source>
</evidence>
<feature type="transmembrane region" description="Helical" evidence="2">
    <location>
        <begin position="149"/>
        <end position="169"/>
    </location>
</feature>
<accession>A0A6A6ULP8</accession>
<feature type="region of interest" description="Disordered" evidence="1">
    <location>
        <begin position="292"/>
        <end position="318"/>
    </location>
</feature>
<protein>
    <submittedName>
        <fullName evidence="3">Uncharacterized protein</fullName>
    </submittedName>
</protein>
<dbReference type="Proteomes" id="UP000799302">
    <property type="component" value="Unassembled WGS sequence"/>
</dbReference>
<dbReference type="OrthoDB" id="3210850at2759"/>
<name>A0A6A6ULP8_9PEZI</name>
<feature type="transmembrane region" description="Helical" evidence="2">
    <location>
        <begin position="109"/>
        <end position="128"/>
    </location>
</feature>
<feature type="region of interest" description="Disordered" evidence="1">
    <location>
        <begin position="1"/>
        <end position="27"/>
    </location>
</feature>
<proteinExistence type="predicted"/>
<gene>
    <name evidence="3" type="ORF">BT63DRAFT_451193</name>
</gene>
<evidence type="ECO:0000256" key="1">
    <source>
        <dbReference type="SAM" id="MobiDB-lite"/>
    </source>
</evidence>
<evidence type="ECO:0000313" key="3">
    <source>
        <dbReference type="EMBL" id="KAF2673162.1"/>
    </source>
</evidence>
<organism evidence="3 4">
    <name type="scientific">Microthyrium microscopicum</name>
    <dbReference type="NCBI Taxonomy" id="703497"/>
    <lineage>
        <taxon>Eukaryota</taxon>
        <taxon>Fungi</taxon>
        <taxon>Dikarya</taxon>
        <taxon>Ascomycota</taxon>
        <taxon>Pezizomycotina</taxon>
        <taxon>Dothideomycetes</taxon>
        <taxon>Dothideomycetes incertae sedis</taxon>
        <taxon>Microthyriales</taxon>
        <taxon>Microthyriaceae</taxon>
        <taxon>Microthyrium</taxon>
    </lineage>
</organism>
<keyword evidence="4" id="KW-1185">Reference proteome</keyword>
<evidence type="ECO:0000256" key="2">
    <source>
        <dbReference type="SAM" id="Phobius"/>
    </source>
</evidence>
<dbReference type="PANTHER" id="PTHR38848">
    <property type="entry name" value="G-PROTEIN COUPLED RECEPTORS FAMILY 3 PROFILE DOMAIN-CONTAINING PROTEIN"/>
    <property type="match status" value="1"/>
</dbReference>
<feature type="transmembrane region" description="Helical" evidence="2">
    <location>
        <begin position="260"/>
        <end position="282"/>
    </location>
</feature>
<feature type="region of interest" description="Disordered" evidence="1">
    <location>
        <begin position="389"/>
        <end position="464"/>
    </location>
</feature>
<dbReference type="PANTHER" id="PTHR38848:SF3">
    <property type="entry name" value="G-PROTEIN COUPLED RECEPTORS FAMILY 3 PROFILE DOMAIN-CONTAINING PROTEIN"/>
    <property type="match status" value="1"/>
</dbReference>
<feature type="transmembrane region" description="Helical" evidence="2">
    <location>
        <begin position="189"/>
        <end position="210"/>
    </location>
</feature>
<feature type="transmembrane region" description="Helical" evidence="2">
    <location>
        <begin position="35"/>
        <end position="56"/>
    </location>
</feature>
<feature type="compositionally biased region" description="Basic and acidic residues" evidence="1">
    <location>
        <begin position="306"/>
        <end position="318"/>
    </location>
</feature>
<keyword evidence="2" id="KW-1133">Transmembrane helix</keyword>
<feature type="transmembrane region" description="Helical" evidence="2">
    <location>
        <begin position="231"/>
        <end position="254"/>
    </location>
</feature>